<dbReference type="SUPFAM" id="SSF53850">
    <property type="entry name" value="Periplasmic binding protein-like II"/>
    <property type="match status" value="2"/>
</dbReference>
<dbReference type="PANTHER" id="PTHR30290">
    <property type="entry name" value="PERIPLASMIC BINDING COMPONENT OF ABC TRANSPORTER"/>
    <property type="match status" value="1"/>
</dbReference>
<accession>A0A3A6PYR3</accession>
<dbReference type="PANTHER" id="PTHR30290:SF9">
    <property type="entry name" value="OLIGOPEPTIDE-BINDING PROTEIN APPA"/>
    <property type="match status" value="1"/>
</dbReference>
<evidence type="ECO:0000256" key="1">
    <source>
        <dbReference type="ARBA" id="ARBA00005695"/>
    </source>
</evidence>
<dbReference type="CDD" id="cd00995">
    <property type="entry name" value="PBP2_NikA_DppA_OppA_like"/>
    <property type="match status" value="1"/>
</dbReference>
<proteinExistence type="inferred from homology"/>
<dbReference type="Gene3D" id="3.40.190.10">
    <property type="entry name" value="Periplasmic binding protein-like II"/>
    <property type="match status" value="1"/>
</dbReference>
<feature type="domain" description="Solute-binding protein family 5" evidence="5">
    <location>
        <begin position="315"/>
        <end position="612"/>
    </location>
</feature>
<evidence type="ECO:0000313" key="7">
    <source>
        <dbReference type="Proteomes" id="UP000281564"/>
    </source>
</evidence>
<comment type="similarity">
    <text evidence="1">Belongs to the bacterial solute-binding protein 5 family.</text>
</comment>
<dbReference type="AlphaFoldDB" id="A0A3A6PYR3"/>
<keyword evidence="7" id="KW-1185">Reference proteome</keyword>
<feature type="region of interest" description="Disordered" evidence="4">
    <location>
        <begin position="527"/>
        <end position="547"/>
    </location>
</feature>
<feature type="domain" description="Solute-binding protein family 5" evidence="5">
    <location>
        <begin position="59"/>
        <end position="157"/>
    </location>
</feature>
<dbReference type="PROSITE" id="PS51318">
    <property type="entry name" value="TAT"/>
    <property type="match status" value="1"/>
</dbReference>
<protein>
    <submittedName>
        <fullName evidence="6">Peptide ABC transporter substrate-binding protein</fullName>
    </submittedName>
</protein>
<evidence type="ECO:0000256" key="3">
    <source>
        <dbReference type="ARBA" id="ARBA00022729"/>
    </source>
</evidence>
<sequence>MSEQDELRRRRFLQATGASALTASIAGCSGNSGDGSDGSDNSDESDGTDEADGELTLPDSYPYGANENRLQDARKAMEEAGYGPDNRFSLDWLQYNSSAWEEIGNTLRARLESVYIDMSISKADFGALLERTEKGEMDAFTLGWVADYPGIRNFTQLVDPDNTVYDADGVTPNGARLFWSEDSYTDPQVRTAMSEAFEEISGNPGNTDAADTARGEATLRLEKLLWESAALLPVYHSVEDRFWYDRVDYDPPGGMGVSRAKTSTSVQGIENGNTLNGTSATFNTLDPIASGNTASGAKIIDMFDALFNYLNATVEVEPLLIEDYTTNDDLTRYEFTLKEGVRFHGDYGELTADDVVYSIRRLVESSNSTNTYFPLSVLNIEREEDDSGNVVPGSLAVEATGDYSFSITLREPFGYALEVLSYSAFSVVPEGIVGDIEGYDGEMSFEEFSTNPVGCGPFVFEEWESGVGGEFRASAFGDYHGDVPAVENIQETILSEPNAIYNRLLNQNADISAIPTSQFDPTQIGLTSRDGAQQTGTYGPLENDETLNMSRTPTIDTYYIGFNMESVPKPVRQAMAYAMARDDFVESVFKGRGESAYHLTPPQVFPGGGEEYVDHWQEE</sequence>
<dbReference type="Pfam" id="PF00496">
    <property type="entry name" value="SBP_bac_5"/>
    <property type="match status" value="2"/>
</dbReference>
<evidence type="ECO:0000256" key="4">
    <source>
        <dbReference type="SAM" id="MobiDB-lite"/>
    </source>
</evidence>
<dbReference type="InterPro" id="IPR006311">
    <property type="entry name" value="TAT_signal"/>
</dbReference>
<evidence type="ECO:0000313" key="6">
    <source>
        <dbReference type="EMBL" id="RJX47558.1"/>
    </source>
</evidence>
<dbReference type="EMBL" id="QMDW01000042">
    <property type="protein sequence ID" value="RJX47558.1"/>
    <property type="molecule type" value="Genomic_DNA"/>
</dbReference>
<comment type="caution">
    <text evidence="6">The sequence shown here is derived from an EMBL/GenBank/DDBJ whole genome shotgun (WGS) entry which is preliminary data.</text>
</comment>
<dbReference type="InterPro" id="IPR000914">
    <property type="entry name" value="SBP_5_dom"/>
</dbReference>
<reference evidence="6 7" key="1">
    <citation type="submission" date="2018-06" db="EMBL/GenBank/DDBJ databases">
        <title>Halonotius sp. F13-13 a new haloarchaeeon isolated from a solar saltern from Isla Cristina, Huelva, Spain.</title>
        <authorList>
            <person name="Duran-Viseras A."/>
            <person name="Sanchez-Porro C."/>
            <person name="Ventosa A."/>
        </authorList>
    </citation>
    <scope>NUCLEOTIDE SEQUENCE [LARGE SCALE GENOMIC DNA]</scope>
    <source>
        <strain evidence="6 7">CECT 7525</strain>
    </source>
</reference>
<dbReference type="GO" id="GO:1904680">
    <property type="term" value="F:peptide transmembrane transporter activity"/>
    <property type="evidence" value="ECO:0007669"/>
    <property type="project" value="TreeGrafter"/>
</dbReference>
<dbReference type="Proteomes" id="UP000281564">
    <property type="component" value="Unassembled WGS sequence"/>
</dbReference>
<feature type="compositionally biased region" description="Polar residues" evidence="4">
    <location>
        <begin position="527"/>
        <end position="537"/>
    </location>
</feature>
<dbReference type="RefSeq" id="WP_120086510.1">
    <property type="nucleotide sequence ID" value="NZ_QMDW01000042.1"/>
</dbReference>
<gene>
    <name evidence="6" type="ORF">DP106_14615</name>
</gene>
<feature type="region of interest" description="Disordered" evidence="4">
    <location>
        <begin position="24"/>
        <end position="66"/>
    </location>
</feature>
<dbReference type="Gene3D" id="3.10.105.10">
    <property type="entry name" value="Dipeptide-binding Protein, Domain 3"/>
    <property type="match status" value="2"/>
</dbReference>
<feature type="compositionally biased region" description="Acidic residues" evidence="4">
    <location>
        <begin position="40"/>
        <end position="53"/>
    </location>
</feature>
<evidence type="ECO:0000259" key="5">
    <source>
        <dbReference type="Pfam" id="PF00496"/>
    </source>
</evidence>
<evidence type="ECO:0000256" key="2">
    <source>
        <dbReference type="ARBA" id="ARBA00022448"/>
    </source>
</evidence>
<organism evidence="6 7">
    <name type="scientific">Halonotius pteroides</name>
    <dbReference type="NCBI Taxonomy" id="268735"/>
    <lineage>
        <taxon>Archaea</taxon>
        <taxon>Methanobacteriati</taxon>
        <taxon>Methanobacteriota</taxon>
        <taxon>Stenosarchaea group</taxon>
        <taxon>Halobacteria</taxon>
        <taxon>Halobacteriales</taxon>
        <taxon>Haloferacaceae</taxon>
        <taxon>Halonotius</taxon>
    </lineage>
</organism>
<keyword evidence="2" id="KW-0813">Transport</keyword>
<dbReference type="OrthoDB" id="194307at2157"/>
<dbReference type="GO" id="GO:0015833">
    <property type="term" value="P:peptide transport"/>
    <property type="evidence" value="ECO:0007669"/>
    <property type="project" value="TreeGrafter"/>
</dbReference>
<name>A0A3A6PYR3_9EURY</name>
<dbReference type="InterPro" id="IPR039424">
    <property type="entry name" value="SBP_5"/>
</dbReference>
<keyword evidence="3" id="KW-0732">Signal</keyword>